<dbReference type="NCBIfam" id="NF040494">
    <property type="entry name" value="nitrored_ArsF"/>
    <property type="match status" value="1"/>
</dbReference>
<evidence type="ECO:0000313" key="2">
    <source>
        <dbReference type="EMBL" id="KKQ70539.1"/>
    </source>
</evidence>
<evidence type="ECO:0008006" key="4">
    <source>
        <dbReference type="Google" id="ProtNLM"/>
    </source>
</evidence>
<dbReference type="EMBL" id="LBUU01000004">
    <property type="protein sequence ID" value="KKQ70539.1"/>
    <property type="molecule type" value="Genomic_DNA"/>
</dbReference>
<organism evidence="2 3">
    <name type="scientific">Candidatus Falkowbacteria bacterium GW2011_GWE1_38_31</name>
    <dbReference type="NCBI Taxonomy" id="1618638"/>
    <lineage>
        <taxon>Bacteria</taxon>
        <taxon>Candidatus Falkowiibacteriota</taxon>
    </lineage>
</organism>
<dbReference type="Proteomes" id="UP000034022">
    <property type="component" value="Unassembled WGS sequence"/>
</dbReference>
<accession>A0A0G0MA10</accession>
<dbReference type="InterPro" id="IPR047698">
    <property type="entry name" value="ArsF-like"/>
</dbReference>
<evidence type="ECO:0000256" key="1">
    <source>
        <dbReference type="SAM" id="MobiDB-lite"/>
    </source>
</evidence>
<comment type="caution">
    <text evidence="2">The sequence shown here is derived from an EMBL/GenBank/DDBJ whole genome shotgun (WGS) entry which is preliminary data.</text>
</comment>
<dbReference type="SUPFAM" id="SSF52833">
    <property type="entry name" value="Thioredoxin-like"/>
    <property type="match status" value="1"/>
</dbReference>
<sequence length="170" mass="19239">MKNFFILPIFILLLLVITGCGKGARETGNQSALKSQSTETASVNQNGNRDDSSKPSTEITADKLEVYYFHSTARCYSCKTVGQFVNETMLNKYDDQLKNGKIDYREINVDLPENKEIAKKFKATGSSLYINRIKDGQETIEPDTLVWRLLGDEAKFKKHLEDKINSYLGI</sequence>
<reference evidence="2 3" key="1">
    <citation type="journal article" date="2015" name="Nature">
        <title>rRNA introns, odd ribosomes, and small enigmatic genomes across a large radiation of phyla.</title>
        <authorList>
            <person name="Brown C.T."/>
            <person name="Hug L.A."/>
            <person name="Thomas B.C."/>
            <person name="Sharon I."/>
            <person name="Castelle C.J."/>
            <person name="Singh A."/>
            <person name="Wilkins M.J."/>
            <person name="Williams K.H."/>
            <person name="Banfield J.F."/>
        </authorList>
    </citation>
    <scope>NUCLEOTIDE SEQUENCE [LARGE SCALE GENOMIC DNA]</scope>
</reference>
<feature type="region of interest" description="Disordered" evidence="1">
    <location>
        <begin position="28"/>
        <end position="56"/>
    </location>
</feature>
<gene>
    <name evidence="2" type="ORF">US91_C0004G0024</name>
</gene>
<evidence type="ECO:0000313" key="3">
    <source>
        <dbReference type="Proteomes" id="UP000034022"/>
    </source>
</evidence>
<dbReference type="PROSITE" id="PS51257">
    <property type="entry name" value="PROKAR_LIPOPROTEIN"/>
    <property type="match status" value="1"/>
</dbReference>
<protein>
    <recommendedName>
        <fullName evidence="4">Thioredoxin domain-containing protein</fullName>
    </recommendedName>
</protein>
<proteinExistence type="predicted"/>
<dbReference type="AlphaFoldDB" id="A0A0G0MA10"/>
<name>A0A0G0MA10_9BACT</name>
<feature type="compositionally biased region" description="Polar residues" evidence="1">
    <location>
        <begin position="28"/>
        <end position="47"/>
    </location>
</feature>
<dbReference type="InterPro" id="IPR036249">
    <property type="entry name" value="Thioredoxin-like_sf"/>
</dbReference>